<dbReference type="SUPFAM" id="SSF55890">
    <property type="entry name" value="Sporulation response regulatory protein Spo0B"/>
    <property type="match status" value="1"/>
</dbReference>
<evidence type="ECO:0000259" key="4">
    <source>
        <dbReference type="SMART" id="SM01317"/>
    </source>
</evidence>
<dbReference type="Gene3D" id="1.10.287.130">
    <property type="match status" value="1"/>
</dbReference>
<dbReference type="Gene3D" id="3.30.565.30">
    <property type="entry name" value="Sporulation initiation phosphotransferase B (SpoOB), C-terminal domain"/>
    <property type="match status" value="1"/>
</dbReference>
<evidence type="ECO:0000256" key="3">
    <source>
        <dbReference type="ARBA" id="ARBA00022777"/>
    </source>
</evidence>
<keyword evidence="6" id="KW-1185">Reference proteome</keyword>
<keyword evidence="1" id="KW-0597">Phosphoprotein</keyword>
<keyword evidence="3" id="KW-0418">Kinase</keyword>
<evidence type="ECO:0000313" key="5">
    <source>
        <dbReference type="EMBL" id="KMM37523.1"/>
    </source>
</evidence>
<dbReference type="PATRIC" id="fig|157733.3.peg.1473"/>
<dbReference type="SMART" id="SM01317">
    <property type="entry name" value="SPOB_ab"/>
    <property type="match status" value="1"/>
</dbReference>
<dbReference type="AlphaFoldDB" id="A0A0J6CWL3"/>
<accession>A0A0J6CWL3</accession>
<dbReference type="Pfam" id="PF14689">
    <property type="entry name" value="SPOB_a"/>
    <property type="match status" value="1"/>
</dbReference>
<sequence>MAKKWNTFDVLRHSRHDWLNRLQLIKGNLALDHVDRAKEIIEEIIIQSRQEAKLSNLNAPKLAEYILTFNWCNHLFQLDFEVIGDEYDISAYEVDVVELLTQCTKVLDAMVEIPEDHHLLLTLQLYHEEIHLVLDFQGEVSDQNKLKLAFENTDVKSAKLIELEQNNQELVSTFLIK</sequence>
<comment type="caution">
    <text evidence="5">The sequence shown here is derived from an EMBL/GenBank/DDBJ whole genome shotgun (WGS) entry which is preliminary data.</text>
</comment>
<keyword evidence="2" id="KW-0808">Transferase</keyword>
<gene>
    <name evidence="5" type="ORF">AB986_16910</name>
</gene>
<dbReference type="InterPro" id="IPR039506">
    <property type="entry name" value="SPOB_a"/>
</dbReference>
<protein>
    <recommendedName>
        <fullName evidence="4">Sporulation initiation phosphotransferase B C-terminal domain-containing protein</fullName>
    </recommendedName>
</protein>
<dbReference type="EMBL" id="LELK01000004">
    <property type="protein sequence ID" value="KMM37523.1"/>
    <property type="molecule type" value="Genomic_DNA"/>
</dbReference>
<dbReference type="OrthoDB" id="2375606at2"/>
<dbReference type="Pfam" id="PF14682">
    <property type="entry name" value="SPOB_ab"/>
    <property type="match status" value="1"/>
</dbReference>
<name>A0A0J6CWL3_9BACL</name>
<dbReference type="RefSeq" id="WP_048312613.1">
    <property type="nucleotide sequence ID" value="NZ_CP119526.1"/>
</dbReference>
<dbReference type="InterPro" id="IPR016120">
    <property type="entry name" value="Sig_transdc_His_kin_SpoOB"/>
</dbReference>
<proteinExistence type="predicted"/>
<evidence type="ECO:0000256" key="2">
    <source>
        <dbReference type="ARBA" id="ARBA00022679"/>
    </source>
</evidence>
<dbReference type="GO" id="GO:0000155">
    <property type="term" value="F:phosphorelay sensor kinase activity"/>
    <property type="evidence" value="ECO:0007669"/>
    <property type="project" value="InterPro"/>
</dbReference>
<dbReference type="InterPro" id="IPR037100">
    <property type="entry name" value="Spo0B_C_sf"/>
</dbReference>
<evidence type="ECO:0000256" key="1">
    <source>
        <dbReference type="ARBA" id="ARBA00022553"/>
    </source>
</evidence>
<organism evidence="5 6">
    <name type="scientific">Guptibacillus hwajinpoensis</name>
    <dbReference type="NCBI Taxonomy" id="208199"/>
    <lineage>
        <taxon>Bacteria</taxon>
        <taxon>Bacillati</taxon>
        <taxon>Bacillota</taxon>
        <taxon>Bacilli</taxon>
        <taxon>Bacillales</taxon>
        <taxon>Guptibacillaceae</taxon>
        <taxon>Guptibacillus</taxon>
    </lineage>
</organism>
<feature type="domain" description="Sporulation initiation phosphotransferase B C-terminal" evidence="4">
    <location>
        <begin position="59"/>
        <end position="172"/>
    </location>
</feature>
<evidence type="ECO:0000313" key="6">
    <source>
        <dbReference type="Proteomes" id="UP000035996"/>
    </source>
</evidence>
<dbReference type="STRING" id="157733.AB986_16910"/>
<dbReference type="InterPro" id="IPR016122">
    <property type="entry name" value="SpoOB_C"/>
</dbReference>
<dbReference type="Proteomes" id="UP000035996">
    <property type="component" value="Unassembled WGS sequence"/>
</dbReference>
<reference evidence="5" key="1">
    <citation type="submission" date="2015-06" db="EMBL/GenBank/DDBJ databases">
        <authorList>
            <person name="Liu B."/>
            <person name="Wang J."/>
            <person name="Zhu Y."/>
            <person name="Liu G."/>
            <person name="Chen Q."/>
            <person name="Zheng C."/>
            <person name="Che J."/>
            <person name="Ge C."/>
            <person name="Shi H."/>
            <person name="Pan Z."/>
            <person name="Liu X."/>
        </authorList>
    </citation>
    <scope>NUCLEOTIDE SEQUENCE [LARGE SCALE GENOMIC DNA]</scope>
    <source>
        <strain evidence="5">DSM 16346</strain>
    </source>
</reference>